<evidence type="ECO:0000256" key="7">
    <source>
        <dbReference type="ARBA" id="ARBA00023002"/>
    </source>
</evidence>
<comment type="cofactor">
    <cofactor evidence="1">
        <name>FMN</name>
        <dbReference type="ChEBI" id="CHEBI:58210"/>
    </cofactor>
</comment>
<name>A0A1J5QKQ9_9ZZZZ</name>
<evidence type="ECO:0000256" key="9">
    <source>
        <dbReference type="ARBA" id="ARBA00023014"/>
    </source>
</evidence>
<feature type="domain" description="NADH:flavin oxidoreductase/NADH oxidase N-terminal" evidence="10">
    <location>
        <begin position="12"/>
        <end position="343"/>
    </location>
</feature>
<comment type="cofactor">
    <cofactor evidence="2">
        <name>[4Fe-4S] cluster</name>
        <dbReference type="ChEBI" id="CHEBI:49883"/>
    </cofactor>
</comment>
<evidence type="ECO:0000256" key="8">
    <source>
        <dbReference type="ARBA" id="ARBA00023004"/>
    </source>
</evidence>
<dbReference type="Gene3D" id="3.20.20.70">
    <property type="entry name" value="Aldolase class I"/>
    <property type="match status" value="1"/>
</dbReference>
<evidence type="ECO:0000256" key="4">
    <source>
        <dbReference type="ARBA" id="ARBA00022630"/>
    </source>
</evidence>
<dbReference type="Gene3D" id="3.40.50.720">
    <property type="entry name" value="NAD(P)-binding Rossmann-like Domain"/>
    <property type="match status" value="1"/>
</dbReference>
<dbReference type="InterPro" id="IPR001155">
    <property type="entry name" value="OxRdtase_FMN_N"/>
</dbReference>
<keyword evidence="7 12" id="KW-0560">Oxidoreductase</keyword>
<dbReference type="InterPro" id="IPR023753">
    <property type="entry name" value="FAD/NAD-binding_dom"/>
</dbReference>
<dbReference type="GO" id="GO:0051536">
    <property type="term" value="F:iron-sulfur cluster binding"/>
    <property type="evidence" value="ECO:0007669"/>
    <property type="project" value="UniProtKB-KW"/>
</dbReference>
<evidence type="ECO:0000256" key="1">
    <source>
        <dbReference type="ARBA" id="ARBA00001917"/>
    </source>
</evidence>
<dbReference type="Pfam" id="PF00724">
    <property type="entry name" value="Oxidored_FMN"/>
    <property type="match status" value="1"/>
</dbReference>
<evidence type="ECO:0000259" key="11">
    <source>
        <dbReference type="Pfam" id="PF07992"/>
    </source>
</evidence>
<keyword evidence="8" id="KW-0408">Iron</keyword>
<gene>
    <name evidence="12" type="primary">fldZ</name>
    <name evidence="12" type="ORF">GALL_341490</name>
</gene>
<dbReference type="SUPFAM" id="SSF51905">
    <property type="entry name" value="FAD/NAD(P)-binding domain"/>
    <property type="match status" value="1"/>
</dbReference>
<dbReference type="InterPro" id="IPR051793">
    <property type="entry name" value="NADH:flavin_oxidoreductase"/>
</dbReference>
<dbReference type="AlphaFoldDB" id="A0A1J5QKQ9"/>
<dbReference type="EMBL" id="MLJW01000650">
    <property type="protein sequence ID" value="OIQ84040.1"/>
    <property type="molecule type" value="Genomic_DNA"/>
</dbReference>
<proteinExistence type="inferred from homology"/>
<dbReference type="PRINTS" id="PR00368">
    <property type="entry name" value="FADPNR"/>
</dbReference>
<dbReference type="SUPFAM" id="SSF51395">
    <property type="entry name" value="FMN-linked oxidoreductases"/>
    <property type="match status" value="1"/>
</dbReference>
<evidence type="ECO:0000256" key="2">
    <source>
        <dbReference type="ARBA" id="ARBA00001966"/>
    </source>
</evidence>
<accession>A0A1J5QKQ9</accession>
<dbReference type="InterPro" id="IPR036188">
    <property type="entry name" value="FAD/NAD-bd_sf"/>
</dbReference>
<comment type="similarity">
    <text evidence="3">In the N-terminal section; belongs to the NADH:flavin oxidoreductase/NADH oxidase family.</text>
</comment>
<dbReference type="InterPro" id="IPR013785">
    <property type="entry name" value="Aldolase_TIM"/>
</dbReference>
<evidence type="ECO:0000259" key="10">
    <source>
        <dbReference type="Pfam" id="PF00724"/>
    </source>
</evidence>
<dbReference type="GO" id="GO:0010181">
    <property type="term" value="F:FMN binding"/>
    <property type="evidence" value="ECO:0007669"/>
    <property type="project" value="InterPro"/>
</dbReference>
<sequence length="656" mass="72282">MNRPGEQKLKHLFRPGSIGRFKTKNMVKYGACCVSNYNSRDGFITPRELARVRVIASTGCGIITNQGAYPDPLGEGKAYFRQVAIFDDKFIPQFETIAGYIHDAGAVAIQQILHAGRYGGIDLGYCIQPSVVPQTLPHFRPPRELTKEQIKAIVAQHADAARRAIRAGFDGTEVTSFMGYLLANFNSRFTNQRSDEYGGSVDNRGRFMRELIDAVKQATPDSPMLIRLNAAELMDRWGGNSEDECFELMQQAVDCGVDMISVTVGWQEAPQSSFGRDVSPGHWNHLSAKAKRLFPNTPIAFGNRLPDPVMADQCIGDGVFDYWEVCRPLLADPELIHKAAEDRLNEVRPCIGSLNCLSRLFRDLPYTCTMNPVLGHEVEPEYAITPATEKKRIMVIGAGPAGMEAAITARKRGHEVTVFEKSAHIGGNLAAYAANDLARPEDLRSVIDYYRVMADKLGIEIRVNTEANAKFMRSVLHQYDVCLVAAGARTDLGAFRYLEGAELLVDALDVAHGRIKPGHRVVMVGGGMIGLTIAESLTKAGHEVVVVEEEKRIAGDVMPTFKWRHTAWVDELGIRTLTSSRLVKVTAEGATVKNAKGEESFVAADTVLVSSPRKSNHDLFHEFQWMVDELHGAGDAVIARGLDAAIHEGYRMGVRI</sequence>
<reference evidence="12" key="1">
    <citation type="submission" date="2016-10" db="EMBL/GenBank/DDBJ databases">
        <title>Sequence of Gallionella enrichment culture.</title>
        <authorList>
            <person name="Poehlein A."/>
            <person name="Muehling M."/>
            <person name="Daniel R."/>
        </authorList>
    </citation>
    <scope>NUCLEOTIDE SEQUENCE</scope>
</reference>
<keyword evidence="9" id="KW-0411">Iron-sulfur</keyword>
<evidence type="ECO:0000256" key="5">
    <source>
        <dbReference type="ARBA" id="ARBA00022643"/>
    </source>
</evidence>
<keyword evidence="4" id="KW-0285">Flavoprotein</keyword>
<comment type="caution">
    <text evidence="12">The sequence shown here is derived from an EMBL/GenBank/DDBJ whole genome shotgun (WGS) entry which is preliminary data.</text>
</comment>
<dbReference type="PANTHER" id="PTHR42917:SF2">
    <property type="entry name" value="2,4-DIENOYL-COA REDUCTASE [(2E)-ENOYL-COA-PRODUCING]"/>
    <property type="match status" value="1"/>
</dbReference>
<dbReference type="PRINTS" id="PR00469">
    <property type="entry name" value="PNDRDTASEII"/>
</dbReference>
<evidence type="ECO:0000256" key="3">
    <source>
        <dbReference type="ARBA" id="ARBA00011048"/>
    </source>
</evidence>
<dbReference type="Pfam" id="PF07992">
    <property type="entry name" value="Pyr_redox_2"/>
    <property type="match status" value="1"/>
</dbReference>
<protein>
    <submittedName>
        <fullName evidence="12">2-enoate reductase FldZ</fullName>
        <ecNumber evidence="12">1.3.1.31</ecNumber>
    </submittedName>
</protein>
<dbReference type="GO" id="GO:0047540">
    <property type="term" value="F:2-enoate reductase activity"/>
    <property type="evidence" value="ECO:0007669"/>
    <property type="project" value="UniProtKB-EC"/>
</dbReference>
<dbReference type="GO" id="GO:0046872">
    <property type="term" value="F:metal ion binding"/>
    <property type="evidence" value="ECO:0007669"/>
    <property type="project" value="UniProtKB-KW"/>
</dbReference>
<evidence type="ECO:0000313" key="12">
    <source>
        <dbReference type="EMBL" id="OIQ84040.1"/>
    </source>
</evidence>
<keyword evidence="6" id="KW-0479">Metal-binding</keyword>
<dbReference type="CDD" id="cd02803">
    <property type="entry name" value="OYE_like_FMN_family"/>
    <property type="match status" value="1"/>
</dbReference>
<feature type="domain" description="FAD/NAD(P)-binding" evidence="11">
    <location>
        <begin position="392"/>
        <end position="622"/>
    </location>
</feature>
<dbReference type="PANTHER" id="PTHR42917">
    <property type="entry name" value="2,4-DIENOYL-COA REDUCTASE"/>
    <property type="match status" value="1"/>
</dbReference>
<keyword evidence="5" id="KW-0288">FMN</keyword>
<evidence type="ECO:0000256" key="6">
    <source>
        <dbReference type="ARBA" id="ARBA00022723"/>
    </source>
</evidence>
<organism evidence="12">
    <name type="scientific">mine drainage metagenome</name>
    <dbReference type="NCBI Taxonomy" id="410659"/>
    <lineage>
        <taxon>unclassified sequences</taxon>
        <taxon>metagenomes</taxon>
        <taxon>ecological metagenomes</taxon>
    </lineage>
</organism>
<dbReference type="EC" id="1.3.1.31" evidence="12"/>
<dbReference type="Gene3D" id="3.50.50.60">
    <property type="entry name" value="FAD/NAD(P)-binding domain"/>
    <property type="match status" value="1"/>
</dbReference>